<protein>
    <submittedName>
        <fullName evidence="1">DUF2971 domain-containing protein</fullName>
    </submittedName>
</protein>
<dbReference type="Proteomes" id="UP001292571">
    <property type="component" value="Unassembled WGS sequence"/>
</dbReference>
<evidence type="ECO:0000313" key="2">
    <source>
        <dbReference type="Proteomes" id="UP001292571"/>
    </source>
</evidence>
<comment type="caution">
    <text evidence="1">The sequence shown here is derived from an EMBL/GenBank/DDBJ whole genome shotgun (WGS) entry which is preliminary data.</text>
</comment>
<sequence>MQLFKYLSPARLDVLKSQMICFSSADNLNDPYELAPFFKGYLYDDGLRKSLVSRRDKEIERQRGSRDEAELERIANKMNEQIEVACGNTAELMTRVSAGFRHNAIKHVGLLSLSVAKNHPLMWAHYGVDHTGFMMEFDADHPFFHRGDGEQSLFGRLRKVEYSKLRPVVYCDGARLQEDIFLVKSEHWEYEAEWRMFLNLKNADYVVEDEELGKKYHLFSYPIEAVKSVTLGCRMKDETKDAIRKILAAIPEASRPKCLIAKLHVERFEVVELEG</sequence>
<gene>
    <name evidence="1" type="ORF">SOP97_07890</name>
</gene>
<proteinExistence type="predicted"/>
<keyword evidence="2" id="KW-1185">Reference proteome</keyword>
<organism evidence="1 2">
    <name type="scientific">Pseudomonas spirodelae</name>
    <dbReference type="NCBI Taxonomy" id="3101751"/>
    <lineage>
        <taxon>Bacteria</taxon>
        <taxon>Pseudomonadati</taxon>
        <taxon>Pseudomonadota</taxon>
        <taxon>Gammaproteobacteria</taxon>
        <taxon>Pseudomonadales</taxon>
        <taxon>Pseudomonadaceae</taxon>
        <taxon>Pseudomonas</taxon>
    </lineage>
</organism>
<name>A0ABU5P809_9PSED</name>
<evidence type="ECO:0000313" key="1">
    <source>
        <dbReference type="EMBL" id="MEA1605735.1"/>
    </source>
</evidence>
<dbReference type="InterPro" id="IPR021352">
    <property type="entry name" value="DUF2971"/>
</dbReference>
<accession>A0ABU5P809</accession>
<dbReference type="EMBL" id="JAYEET010000024">
    <property type="protein sequence ID" value="MEA1605735.1"/>
    <property type="molecule type" value="Genomic_DNA"/>
</dbReference>
<dbReference type="RefSeq" id="WP_322948846.1">
    <property type="nucleotide sequence ID" value="NZ_JAYEET010000024.1"/>
</dbReference>
<dbReference type="Pfam" id="PF11185">
    <property type="entry name" value="DUF2971"/>
    <property type="match status" value="1"/>
</dbReference>
<reference evidence="1 2" key="1">
    <citation type="submission" date="2023-12" db="EMBL/GenBank/DDBJ databases">
        <title>Pseudomonas sp. T5W1.</title>
        <authorList>
            <person name="Maltman C."/>
        </authorList>
    </citation>
    <scope>NUCLEOTIDE SEQUENCE [LARGE SCALE GENOMIC DNA]</scope>
    <source>
        <strain evidence="1 2">T5W1</strain>
    </source>
</reference>